<evidence type="ECO:0000259" key="1">
    <source>
        <dbReference type="PROSITE" id="PS51186"/>
    </source>
</evidence>
<dbReference type="PANTHER" id="PTHR43441:SF2">
    <property type="entry name" value="FAMILY ACETYLTRANSFERASE, PUTATIVE (AFU_ORTHOLOGUE AFUA_7G00850)-RELATED"/>
    <property type="match status" value="1"/>
</dbReference>
<evidence type="ECO:0000313" key="2">
    <source>
        <dbReference type="EMBL" id="KAG2186291.1"/>
    </source>
</evidence>
<keyword evidence="3" id="KW-1185">Reference proteome</keyword>
<dbReference type="GO" id="GO:0008999">
    <property type="term" value="F:protein-N-terminal-alanine acetyltransferase activity"/>
    <property type="evidence" value="ECO:0007669"/>
    <property type="project" value="TreeGrafter"/>
</dbReference>
<dbReference type="SUPFAM" id="SSF55729">
    <property type="entry name" value="Acyl-CoA N-acyltransferases (Nat)"/>
    <property type="match status" value="1"/>
</dbReference>
<dbReference type="Pfam" id="PF13302">
    <property type="entry name" value="Acetyltransf_3"/>
    <property type="match status" value="1"/>
</dbReference>
<comment type="caution">
    <text evidence="2">The sequence shown here is derived from an EMBL/GenBank/DDBJ whole genome shotgun (WGS) entry which is preliminary data.</text>
</comment>
<feature type="domain" description="N-acetyltransferase" evidence="1">
    <location>
        <begin position="32"/>
        <end position="196"/>
    </location>
</feature>
<dbReference type="InterPro" id="IPR016181">
    <property type="entry name" value="Acyl_CoA_acyltransferase"/>
</dbReference>
<dbReference type="EMBL" id="JAEPQZ010000001">
    <property type="protein sequence ID" value="KAG2186291.1"/>
    <property type="molecule type" value="Genomic_DNA"/>
</dbReference>
<dbReference type="GO" id="GO:1990189">
    <property type="term" value="F:protein N-terminal-serine acetyltransferase activity"/>
    <property type="evidence" value="ECO:0007669"/>
    <property type="project" value="TreeGrafter"/>
</dbReference>
<dbReference type="Gene3D" id="3.40.630.30">
    <property type="match status" value="1"/>
</dbReference>
<protein>
    <recommendedName>
        <fullName evidence="1">N-acetyltransferase domain-containing protein</fullName>
    </recommendedName>
</protein>
<accession>A0A8H7UHQ7</accession>
<dbReference type="OrthoDB" id="41238at2759"/>
<evidence type="ECO:0000313" key="3">
    <source>
        <dbReference type="Proteomes" id="UP000654370"/>
    </source>
</evidence>
<dbReference type="InterPro" id="IPR051908">
    <property type="entry name" value="Ribosomal_N-acetyltransferase"/>
</dbReference>
<dbReference type="InterPro" id="IPR000182">
    <property type="entry name" value="GNAT_dom"/>
</dbReference>
<organism evidence="2 3">
    <name type="scientific">Mortierella isabellina</name>
    <name type="common">Filamentous fungus</name>
    <name type="synonym">Umbelopsis isabellina</name>
    <dbReference type="NCBI Taxonomy" id="91625"/>
    <lineage>
        <taxon>Eukaryota</taxon>
        <taxon>Fungi</taxon>
        <taxon>Fungi incertae sedis</taxon>
        <taxon>Mucoromycota</taxon>
        <taxon>Mucoromycotina</taxon>
        <taxon>Umbelopsidomycetes</taxon>
        <taxon>Umbelopsidales</taxon>
        <taxon>Umbelopsidaceae</taxon>
        <taxon>Umbelopsis</taxon>
    </lineage>
</organism>
<sequence length="214" mass="24825">MKVQYTAEGSKEKYNTLIDPYVLEGDNLKLVPVLIERDAKVLYDTYSQNPETFQYFPDGPASSFEEFKKIYTSFHEDATRLTFTVYDKNSTPERCIGSVQLLEITPSHKRTEIGSIWITPSMRGTYALMEINYLLLAYGFDKLQYRRVQWKTHHNNIPSQKAAIKLGFTLEGTLRNHIIMYDGTTRHSVYYSVIEEDWPQVKDGLDAKLVAFKQ</sequence>
<name>A0A8H7UHQ7_MORIS</name>
<gene>
    <name evidence="2" type="ORF">INT43_002729</name>
</gene>
<dbReference type="Proteomes" id="UP000654370">
    <property type="component" value="Unassembled WGS sequence"/>
</dbReference>
<dbReference type="PROSITE" id="PS51186">
    <property type="entry name" value="GNAT"/>
    <property type="match status" value="1"/>
</dbReference>
<dbReference type="PANTHER" id="PTHR43441">
    <property type="entry name" value="RIBOSOMAL-PROTEIN-SERINE ACETYLTRANSFERASE"/>
    <property type="match status" value="1"/>
</dbReference>
<proteinExistence type="predicted"/>
<dbReference type="AlphaFoldDB" id="A0A8H7UHQ7"/>
<reference evidence="2" key="1">
    <citation type="submission" date="2020-12" db="EMBL/GenBank/DDBJ databases">
        <title>Metabolic potential, ecology and presence of endohyphal bacteria is reflected in genomic diversity of Mucoromycotina.</title>
        <authorList>
            <person name="Muszewska A."/>
            <person name="Okrasinska A."/>
            <person name="Steczkiewicz K."/>
            <person name="Drgas O."/>
            <person name="Orlowska M."/>
            <person name="Perlinska-Lenart U."/>
            <person name="Aleksandrzak-Piekarczyk T."/>
            <person name="Szatraj K."/>
            <person name="Zielenkiewicz U."/>
            <person name="Pilsyk S."/>
            <person name="Malc E."/>
            <person name="Mieczkowski P."/>
            <person name="Kruszewska J.S."/>
            <person name="Biernat P."/>
            <person name="Pawlowska J."/>
        </authorList>
    </citation>
    <scope>NUCLEOTIDE SEQUENCE</scope>
    <source>
        <strain evidence="2">WA0000067209</strain>
    </source>
</reference>